<dbReference type="EMBL" id="LAZR01000642">
    <property type="protein sequence ID" value="KKN61878.1"/>
    <property type="molecule type" value="Genomic_DNA"/>
</dbReference>
<proteinExistence type="predicted"/>
<name>A0A0F9V7Q0_9ZZZZ</name>
<keyword evidence="2" id="KW-0812">Transmembrane</keyword>
<evidence type="ECO:0000256" key="1">
    <source>
        <dbReference type="SAM" id="MobiDB-lite"/>
    </source>
</evidence>
<feature type="transmembrane region" description="Helical" evidence="2">
    <location>
        <begin position="6"/>
        <end position="25"/>
    </location>
</feature>
<sequence length="119" mass="13866">MRWQIYGILVIFAVFIIALIFNPTLSCFGKKLKSPFYPILRKRRRKLKTDDYGFSLGDKRAKVKTKERMQNLGMKDYGFSRVGDAQHTPQEKKRKLKTDDNGFSLDEDDIKQASDGEKE</sequence>
<evidence type="ECO:0000313" key="3">
    <source>
        <dbReference type="EMBL" id="KKN61878.1"/>
    </source>
</evidence>
<comment type="caution">
    <text evidence="3">The sequence shown here is derived from an EMBL/GenBank/DDBJ whole genome shotgun (WGS) entry which is preliminary data.</text>
</comment>
<keyword evidence="2" id="KW-0472">Membrane</keyword>
<feature type="compositionally biased region" description="Basic and acidic residues" evidence="1">
    <location>
        <begin position="110"/>
        <end position="119"/>
    </location>
</feature>
<evidence type="ECO:0000256" key="2">
    <source>
        <dbReference type="SAM" id="Phobius"/>
    </source>
</evidence>
<accession>A0A0F9V7Q0</accession>
<keyword evidence="2" id="KW-1133">Transmembrane helix</keyword>
<organism evidence="3">
    <name type="scientific">marine sediment metagenome</name>
    <dbReference type="NCBI Taxonomy" id="412755"/>
    <lineage>
        <taxon>unclassified sequences</taxon>
        <taxon>metagenomes</taxon>
        <taxon>ecological metagenomes</taxon>
    </lineage>
</organism>
<reference evidence="3" key="1">
    <citation type="journal article" date="2015" name="Nature">
        <title>Complex archaea that bridge the gap between prokaryotes and eukaryotes.</title>
        <authorList>
            <person name="Spang A."/>
            <person name="Saw J.H."/>
            <person name="Jorgensen S.L."/>
            <person name="Zaremba-Niedzwiedzka K."/>
            <person name="Martijn J."/>
            <person name="Lind A.E."/>
            <person name="van Eijk R."/>
            <person name="Schleper C."/>
            <person name="Guy L."/>
            <person name="Ettema T.J."/>
        </authorList>
    </citation>
    <scope>NUCLEOTIDE SEQUENCE</scope>
</reference>
<protein>
    <submittedName>
        <fullName evidence="3">Uncharacterized protein</fullName>
    </submittedName>
</protein>
<dbReference type="AlphaFoldDB" id="A0A0F9V7Q0"/>
<feature type="region of interest" description="Disordered" evidence="1">
    <location>
        <begin position="74"/>
        <end position="119"/>
    </location>
</feature>
<gene>
    <name evidence="3" type="ORF">LCGC14_0517640</name>
</gene>